<sequence>MTTICPRCQKTISTQAIKCPHCGNILKAYGHPGMTLHQATQETYLCESCTYHEDDTCTFPQRPFAKSCILYQDKLQKPEQPIILPLNRRIKNWCDRNRGLLLLIVLLLMGLILTFIS</sequence>
<gene>
    <name evidence="2" type="ORF">C7H19_13525</name>
</gene>
<dbReference type="AlphaFoldDB" id="A0A2T1LWE0"/>
<keyword evidence="1" id="KW-1133">Transmembrane helix</keyword>
<comment type="caution">
    <text evidence="2">The sequence shown here is derived from an EMBL/GenBank/DDBJ whole genome shotgun (WGS) entry which is preliminary data.</text>
</comment>
<protein>
    <recommendedName>
        <fullName evidence="4">DZANK-type domain-containing protein</fullName>
    </recommendedName>
</protein>
<dbReference type="Proteomes" id="UP000239001">
    <property type="component" value="Unassembled WGS sequence"/>
</dbReference>
<reference evidence="2 3" key="1">
    <citation type="submission" date="2018-03" db="EMBL/GenBank/DDBJ databases">
        <title>The ancient ancestry and fast evolution of plastids.</title>
        <authorList>
            <person name="Moore K.R."/>
            <person name="Magnabosco C."/>
            <person name="Momper L."/>
            <person name="Gold D.A."/>
            <person name="Bosak T."/>
            <person name="Fournier G.P."/>
        </authorList>
    </citation>
    <scope>NUCLEOTIDE SEQUENCE [LARGE SCALE GENOMIC DNA]</scope>
    <source>
        <strain evidence="2 3">CCALA 016</strain>
    </source>
</reference>
<name>A0A2T1LWE0_9CHRO</name>
<accession>A0A2T1LWE0</accession>
<evidence type="ECO:0000313" key="2">
    <source>
        <dbReference type="EMBL" id="PSF36224.1"/>
    </source>
</evidence>
<dbReference type="OrthoDB" id="530614at2"/>
<evidence type="ECO:0000256" key="1">
    <source>
        <dbReference type="SAM" id="Phobius"/>
    </source>
</evidence>
<keyword evidence="1" id="KW-0472">Membrane</keyword>
<feature type="transmembrane region" description="Helical" evidence="1">
    <location>
        <begin position="99"/>
        <end position="116"/>
    </location>
</feature>
<proteinExistence type="predicted"/>
<evidence type="ECO:0000313" key="3">
    <source>
        <dbReference type="Proteomes" id="UP000239001"/>
    </source>
</evidence>
<dbReference type="EMBL" id="PXOH01000014">
    <property type="protein sequence ID" value="PSF36224.1"/>
    <property type="molecule type" value="Genomic_DNA"/>
</dbReference>
<reference evidence="2 3" key="2">
    <citation type="submission" date="2018-03" db="EMBL/GenBank/DDBJ databases">
        <authorList>
            <person name="Keele B.F."/>
        </authorList>
    </citation>
    <scope>NUCLEOTIDE SEQUENCE [LARGE SCALE GENOMIC DNA]</scope>
    <source>
        <strain evidence="2 3">CCALA 016</strain>
    </source>
</reference>
<evidence type="ECO:0008006" key="4">
    <source>
        <dbReference type="Google" id="ProtNLM"/>
    </source>
</evidence>
<dbReference type="RefSeq" id="WP_106457408.1">
    <property type="nucleotide sequence ID" value="NZ_PXOH01000014.1"/>
</dbReference>
<keyword evidence="3" id="KW-1185">Reference proteome</keyword>
<organism evidence="2 3">
    <name type="scientific">Aphanothece hegewaldii CCALA 016</name>
    <dbReference type="NCBI Taxonomy" id="2107694"/>
    <lineage>
        <taxon>Bacteria</taxon>
        <taxon>Bacillati</taxon>
        <taxon>Cyanobacteriota</taxon>
        <taxon>Cyanophyceae</taxon>
        <taxon>Oscillatoriophycideae</taxon>
        <taxon>Chroococcales</taxon>
        <taxon>Aphanothecaceae</taxon>
        <taxon>Aphanothece</taxon>
    </lineage>
</organism>
<keyword evidence="1" id="KW-0812">Transmembrane</keyword>